<dbReference type="OMA" id="ILMGAWK"/>
<dbReference type="GO" id="GO:0006598">
    <property type="term" value="P:polyamine catabolic process"/>
    <property type="evidence" value="ECO:0007669"/>
    <property type="project" value="TreeGrafter"/>
</dbReference>
<evidence type="ECO:0000313" key="8">
    <source>
        <dbReference type="Proteomes" id="UP000094389"/>
    </source>
</evidence>
<evidence type="ECO:0000256" key="5">
    <source>
        <dbReference type="RuleBase" id="RU003345"/>
    </source>
</evidence>
<dbReference type="InterPro" id="IPR016160">
    <property type="entry name" value="Ald_DH_CS_CYS"/>
</dbReference>
<proteinExistence type="inferred from homology"/>
<dbReference type="PANTHER" id="PTHR43720">
    <property type="entry name" value="2-AMINOMUCONIC SEMIALDEHYDE DEHYDROGENASE"/>
    <property type="match status" value="1"/>
</dbReference>
<comment type="similarity">
    <text evidence="1 5">Belongs to the aldehyde dehydrogenase family.</text>
</comment>
<dbReference type="FunFam" id="3.40.605.10:FF:000001">
    <property type="entry name" value="Aldehyde dehydrogenase 1"/>
    <property type="match status" value="1"/>
</dbReference>
<dbReference type="Gene3D" id="3.40.309.10">
    <property type="entry name" value="Aldehyde Dehydrogenase, Chain A, domain 2"/>
    <property type="match status" value="1"/>
</dbReference>
<dbReference type="Gene3D" id="3.40.605.10">
    <property type="entry name" value="Aldehyde Dehydrogenase, Chain A, domain 1"/>
    <property type="match status" value="1"/>
</dbReference>
<dbReference type="OrthoDB" id="310895at2759"/>
<feature type="active site" evidence="4">
    <location>
        <position position="264"/>
    </location>
</feature>
<keyword evidence="2 5" id="KW-0560">Oxidoreductase</keyword>
<evidence type="ECO:0000256" key="2">
    <source>
        <dbReference type="ARBA" id="ARBA00023002"/>
    </source>
</evidence>
<name>A0A1E4S6N3_CYBJN</name>
<dbReference type="AlphaFoldDB" id="A0A1E4S6N3"/>
<dbReference type="SUPFAM" id="SSF53720">
    <property type="entry name" value="ALDH-like"/>
    <property type="match status" value="1"/>
</dbReference>
<dbReference type="PANTHER" id="PTHR43720:SF2">
    <property type="entry name" value="2-AMINOMUCONIC SEMIALDEHYDE DEHYDROGENASE"/>
    <property type="match status" value="1"/>
</dbReference>
<organism evidence="7 8">
    <name type="scientific">Cyberlindnera jadinii (strain ATCC 18201 / CBS 1600 / BCRC 20928 / JCM 3617 / NBRC 0987 / NRRL Y-1542)</name>
    <name type="common">Torula yeast</name>
    <name type="synonym">Candida utilis</name>
    <dbReference type="NCBI Taxonomy" id="983966"/>
    <lineage>
        <taxon>Eukaryota</taxon>
        <taxon>Fungi</taxon>
        <taxon>Dikarya</taxon>
        <taxon>Ascomycota</taxon>
        <taxon>Saccharomycotina</taxon>
        <taxon>Saccharomycetes</taxon>
        <taxon>Phaffomycetales</taxon>
        <taxon>Phaffomycetaceae</taxon>
        <taxon>Cyberlindnera</taxon>
    </lineage>
</organism>
<protein>
    <submittedName>
        <fullName evidence="7">Aldehyde dehydrogenase</fullName>
    </submittedName>
</protein>
<dbReference type="Pfam" id="PF00171">
    <property type="entry name" value="Aldedh"/>
    <property type="match status" value="1"/>
</dbReference>
<dbReference type="Proteomes" id="UP000094389">
    <property type="component" value="Unassembled WGS sequence"/>
</dbReference>
<dbReference type="PROSITE" id="PS00687">
    <property type="entry name" value="ALDEHYDE_DEHYDR_GLU"/>
    <property type="match status" value="1"/>
</dbReference>
<dbReference type="InterPro" id="IPR015590">
    <property type="entry name" value="Aldehyde_DH_dom"/>
</dbReference>
<evidence type="ECO:0000313" key="7">
    <source>
        <dbReference type="EMBL" id="ODV75133.1"/>
    </source>
</evidence>
<evidence type="ECO:0000256" key="1">
    <source>
        <dbReference type="ARBA" id="ARBA00009986"/>
    </source>
</evidence>
<evidence type="ECO:0000256" key="4">
    <source>
        <dbReference type="PROSITE-ProRule" id="PRU10007"/>
    </source>
</evidence>
<dbReference type="FunFam" id="3.40.309.10:FF:000012">
    <property type="entry name" value="Betaine aldehyde dehydrogenase"/>
    <property type="match status" value="1"/>
</dbReference>
<dbReference type="InterPro" id="IPR016161">
    <property type="entry name" value="Ald_DH/histidinol_DH"/>
</dbReference>
<dbReference type="PROSITE" id="PS00070">
    <property type="entry name" value="ALDEHYDE_DEHYDR_CYS"/>
    <property type="match status" value="1"/>
</dbReference>
<sequence length="502" mass="54624">MSLSETITLPDGTKYEQPLGLFINNEFVQGTGGLIESYSPHSTKLITSVHAASAEDVDKAVQVAREAYNKTWKHIEPSDKGKLMWKLADLLEKNGEILGKIDAIDAGKPFENNALNDIAQSASLCRYYAGYTDKVPGKYTQINADKFVYEVQEPYGVVGQIVPWNYPLAMAQWKILGAIAAGNTVVIKSAENTPLSLLYFGNLIIEAGFPPGVVNIISGWGKEAGSAIASHMDIDKVAFTGSTAVGKLIQQMASASNLKAVTLECGGKSPCVVFEDADLESAVRHASLGIFYNSGQNCTANSRIILHESVHDKFLQLFKDYVDSNWIVGDPFDPKVTVGPLVSKVQRDRVQSYIDHGLNVEKLERFMGNEPVKAEGYYIPPTVFINVPTTSKLWKEEIFGPVAVVCKFSTYDEALQLANDTTYGLGSAVFSTNIKRAHRFAAGLQAGTVWINSSNDEDVRASFGGYKQSGEGSGRELGEKGLLIYTQTKAVHVNLDLEGSKL</sequence>
<dbReference type="GO" id="GO:0004029">
    <property type="term" value="F:aldehyde dehydrogenase (NAD+) activity"/>
    <property type="evidence" value="ECO:0007669"/>
    <property type="project" value="TreeGrafter"/>
</dbReference>
<evidence type="ECO:0000256" key="3">
    <source>
        <dbReference type="ARBA" id="ARBA00023027"/>
    </source>
</evidence>
<dbReference type="InterPro" id="IPR016162">
    <property type="entry name" value="Ald_DH_N"/>
</dbReference>
<keyword evidence="8" id="KW-1185">Reference proteome</keyword>
<dbReference type="GeneID" id="30988655"/>
<keyword evidence="3" id="KW-0520">NAD</keyword>
<evidence type="ECO:0000259" key="6">
    <source>
        <dbReference type="Pfam" id="PF00171"/>
    </source>
</evidence>
<reference evidence="7 8" key="1">
    <citation type="journal article" date="2016" name="Proc. Natl. Acad. Sci. U.S.A.">
        <title>Comparative genomics of biotechnologically important yeasts.</title>
        <authorList>
            <person name="Riley R."/>
            <person name="Haridas S."/>
            <person name="Wolfe K.H."/>
            <person name="Lopes M.R."/>
            <person name="Hittinger C.T."/>
            <person name="Goeker M."/>
            <person name="Salamov A.A."/>
            <person name="Wisecaver J.H."/>
            <person name="Long T.M."/>
            <person name="Calvey C.H."/>
            <person name="Aerts A.L."/>
            <person name="Barry K.W."/>
            <person name="Choi C."/>
            <person name="Clum A."/>
            <person name="Coughlan A.Y."/>
            <person name="Deshpande S."/>
            <person name="Douglass A.P."/>
            <person name="Hanson S.J."/>
            <person name="Klenk H.-P."/>
            <person name="LaButti K.M."/>
            <person name="Lapidus A."/>
            <person name="Lindquist E.A."/>
            <person name="Lipzen A.M."/>
            <person name="Meier-Kolthoff J.P."/>
            <person name="Ohm R.A."/>
            <person name="Otillar R.P."/>
            <person name="Pangilinan J.L."/>
            <person name="Peng Y."/>
            <person name="Rokas A."/>
            <person name="Rosa C.A."/>
            <person name="Scheuner C."/>
            <person name="Sibirny A.A."/>
            <person name="Slot J.C."/>
            <person name="Stielow J.B."/>
            <person name="Sun H."/>
            <person name="Kurtzman C.P."/>
            <person name="Blackwell M."/>
            <person name="Grigoriev I.V."/>
            <person name="Jeffries T.W."/>
        </authorList>
    </citation>
    <scope>NUCLEOTIDE SEQUENCE [LARGE SCALE GENOMIC DNA]</scope>
    <source>
        <strain evidence="8">ATCC 18201 / CBS 1600 / BCRC 20928 / JCM 3617 / NBRC 0987 / NRRL Y-1542</strain>
    </source>
</reference>
<dbReference type="EMBL" id="KV453926">
    <property type="protein sequence ID" value="ODV75133.1"/>
    <property type="molecule type" value="Genomic_DNA"/>
</dbReference>
<accession>A0A1E4S6N3</accession>
<dbReference type="STRING" id="983966.A0A1E4S6N3"/>
<dbReference type="GO" id="GO:0019752">
    <property type="term" value="P:carboxylic acid metabolic process"/>
    <property type="evidence" value="ECO:0007669"/>
    <property type="project" value="UniProtKB-ARBA"/>
</dbReference>
<gene>
    <name evidence="7" type="ORF">CYBJADRAFT_165889</name>
</gene>
<feature type="domain" description="Aldehyde dehydrogenase" evidence="6">
    <location>
        <begin position="28"/>
        <end position="491"/>
    </location>
</feature>
<dbReference type="RefSeq" id="XP_020072172.1">
    <property type="nucleotide sequence ID" value="XM_020214259.1"/>
</dbReference>
<dbReference type="InterPro" id="IPR029510">
    <property type="entry name" value="Ald_DH_CS_GLU"/>
</dbReference>
<dbReference type="InterPro" id="IPR016163">
    <property type="entry name" value="Ald_DH_C"/>
</dbReference>